<evidence type="ECO:0000313" key="1">
    <source>
        <dbReference type="EMBL" id="GBM65879.1"/>
    </source>
</evidence>
<name>A0A4Y2HKZ4_ARAVE</name>
<accession>A0A4Y2HKZ4</accession>
<evidence type="ECO:0000313" key="2">
    <source>
        <dbReference type="Proteomes" id="UP000499080"/>
    </source>
</evidence>
<proteinExistence type="predicted"/>
<comment type="caution">
    <text evidence="1">The sequence shown here is derived from an EMBL/GenBank/DDBJ whole genome shotgun (WGS) entry which is preliminary data.</text>
</comment>
<gene>
    <name evidence="1" type="ORF">AVEN_238813_1</name>
</gene>
<sequence length="78" mass="8680">MRNILPQSGMGQDRNGARVCPTGNEIGLKISPDYYLSTTVEYPVQNFSPTRDPGPPFLPLEPPLDLEHFIKLGRRVGN</sequence>
<dbReference type="EMBL" id="BGPR01001999">
    <property type="protein sequence ID" value="GBM65879.1"/>
    <property type="molecule type" value="Genomic_DNA"/>
</dbReference>
<organism evidence="1 2">
    <name type="scientific">Araneus ventricosus</name>
    <name type="common">Orbweaver spider</name>
    <name type="synonym">Epeira ventricosa</name>
    <dbReference type="NCBI Taxonomy" id="182803"/>
    <lineage>
        <taxon>Eukaryota</taxon>
        <taxon>Metazoa</taxon>
        <taxon>Ecdysozoa</taxon>
        <taxon>Arthropoda</taxon>
        <taxon>Chelicerata</taxon>
        <taxon>Arachnida</taxon>
        <taxon>Araneae</taxon>
        <taxon>Araneomorphae</taxon>
        <taxon>Entelegynae</taxon>
        <taxon>Araneoidea</taxon>
        <taxon>Araneidae</taxon>
        <taxon>Araneus</taxon>
    </lineage>
</organism>
<keyword evidence="2" id="KW-1185">Reference proteome</keyword>
<reference evidence="1 2" key="1">
    <citation type="journal article" date="2019" name="Sci. Rep.">
        <title>Orb-weaving spider Araneus ventricosus genome elucidates the spidroin gene catalogue.</title>
        <authorList>
            <person name="Kono N."/>
            <person name="Nakamura H."/>
            <person name="Ohtoshi R."/>
            <person name="Moran D.A.P."/>
            <person name="Shinohara A."/>
            <person name="Yoshida Y."/>
            <person name="Fujiwara M."/>
            <person name="Mori M."/>
            <person name="Tomita M."/>
            <person name="Arakawa K."/>
        </authorList>
    </citation>
    <scope>NUCLEOTIDE SEQUENCE [LARGE SCALE GENOMIC DNA]</scope>
</reference>
<dbReference type="AlphaFoldDB" id="A0A4Y2HKZ4"/>
<dbReference type="Proteomes" id="UP000499080">
    <property type="component" value="Unassembled WGS sequence"/>
</dbReference>
<protein>
    <submittedName>
        <fullName evidence="1">Uncharacterized protein</fullName>
    </submittedName>
</protein>